<comment type="caution">
    <text evidence="1">The sequence shown here is derived from an EMBL/GenBank/DDBJ whole genome shotgun (WGS) entry which is preliminary data.</text>
</comment>
<dbReference type="EMBL" id="WIGN01000113">
    <property type="protein sequence ID" value="KAF6808719.1"/>
    <property type="molecule type" value="Genomic_DNA"/>
</dbReference>
<dbReference type="AlphaFoldDB" id="A0A8H6J8X3"/>
<protein>
    <submittedName>
        <fullName evidence="1">Uncharacterized protein</fullName>
    </submittedName>
</protein>
<keyword evidence="2" id="KW-1185">Reference proteome</keyword>
<gene>
    <name evidence="1" type="ORF">CSOJ01_07391</name>
</gene>
<proteinExistence type="predicted"/>
<sequence>MLELNRKSLQAQSSRDVPILGAVKRQERMFVPYAARALSRYVSIKVKRNDSVQQTRDQGAVADRLVHQGDTSEAVPVIIRCAAPHTLIPSHVVAGGLFDDGDEVRATVFQKLAKDEFGNVQCLIVEQDGNPNHVFFLLLFNLCMKSVFKVNPFVYLTHIVEERASPGLLLVQRIVGRPISSHDVNQ</sequence>
<dbReference type="Proteomes" id="UP000652219">
    <property type="component" value="Unassembled WGS sequence"/>
</dbReference>
<organism evidence="1 2">
    <name type="scientific">Colletotrichum sojae</name>
    <dbReference type="NCBI Taxonomy" id="2175907"/>
    <lineage>
        <taxon>Eukaryota</taxon>
        <taxon>Fungi</taxon>
        <taxon>Dikarya</taxon>
        <taxon>Ascomycota</taxon>
        <taxon>Pezizomycotina</taxon>
        <taxon>Sordariomycetes</taxon>
        <taxon>Hypocreomycetidae</taxon>
        <taxon>Glomerellales</taxon>
        <taxon>Glomerellaceae</taxon>
        <taxon>Colletotrichum</taxon>
        <taxon>Colletotrichum orchidearum species complex</taxon>
    </lineage>
</organism>
<evidence type="ECO:0000313" key="2">
    <source>
        <dbReference type="Proteomes" id="UP000652219"/>
    </source>
</evidence>
<evidence type="ECO:0000313" key="1">
    <source>
        <dbReference type="EMBL" id="KAF6808719.1"/>
    </source>
</evidence>
<name>A0A8H6J8X3_9PEZI</name>
<reference evidence="1 2" key="1">
    <citation type="journal article" date="2020" name="Phytopathology">
        <title>Genome Sequence Resources of Colletotrichum truncatum, C. plurivorum, C. musicola, and C. sojae: Four Species Pathogenic to Soybean (Glycine max).</title>
        <authorList>
            <person name="Rogerio F."/>
            <person name="Boufleur T.R."/>
            <person name="Ciampi-Guillardi M."/>
            <person name="Sukno S.A."/>
            <person name="Thon M.R."/>
            <person name="Massola Junior N.S."/>
            <person name="Baroncelli R."/>
        </authorList>
    </citation>
    <scope>NUCLEOTIDE SEQUENCE [LARGE SCALE GENOMIC DNA]</scope>
    <source>
        <strain evidence="1 2">LFN0009</strain>
    </source>
</reference>
<accession>A0A8H6J8X3</accession>